<evidence type="ECO:0000256" key="4">
    <source>
        <dbReference type="ARBA" id="ARBA00022729"/>
    </source>
</evidence>
<keyword evidence="8" id="KW-1015">Disulfide bond</keyword>
<reference evidence="14" key="2">
    <citation type="submission" date="2025-08" db="UniProtKB">
        <authorList>
            <consortium name="Ensembl"/>
        </authorList>
    </citation>
    <scope>IDENTIFICATION</scope>
</reference>
<name>A0A7N4P170_SARHA</name>
<dbReference type="Proteomes" id="UP000007648">
    <property type="component" value="Unassembled WGS sequence"/>
</dbReference>
<proteinExistence type="predicted"/>
<dbReference type="FunFam" id="2.60.40.10:FF:000049">
    <property type="entry name" value="Leukocyte immunoglobulin-like receptor subfamily B member 1"/>
    <property type="match status" value="2"/>
</dbReference>
<evidence type="ECO:0000256" key="10">
    <source>
        <dbReference type="ARBA" id="ARBA00023319"/>
    </source>
</evidence>
<dbReference type="SUPFAM" id="SSF48726">
    <property type="entry name" value="Immunoglobulin"/>
    <property type="match status" value="2"/>
</dbReference>
<dbReference type="GO" id="GO:0005886">
    <property type="term" value="C:plasma membrane"/>
    <property type="evidence" value="ECO:0007669"/>
    <property type="project" value="UniProtKB-SubCell"/>
</dbReference>
<keyword evidence="6 12" id="KW-1133">Transmembrane helix</keyword>
<organism evidence="14 15">
    <name type="scientific">Sarcophilus harrisii</name>
    <name type="common">Tasmanian devil</name>
    <name type="synonym">Sarcophilus laniarius</name>
    <dbReference type="NCBI Taxonomy" id="9305"/>
    <lineage>
        <taxon>Eukaryota</taxon>
        <taxon>Metazoa</taxon>
        <taxon>Chordata</taxon>
        <taxon>Craniata</taxon>
        <taxon>Vertebrata</taxon>
        <taxon>Euteleostomi</taxon>
        <taxon>Mammalia</taxon>
        <taxon>Metatheria</taxon>
        <taxon>Dasyuromorphia</taxon>
        <taxon>Dasyuridae</taxon>
        <taxon>Sarcophilus</taxon>
    </lineage>
</organism>
<dbReference type="PROSITE" id="PS50835">
    <property type="entry name" value="IG_LIKE"/>
    <property type="match status" value="1"/>
</dbReference>
<keyword evidence="4" id="KW-0732">Signal</keyword>
<keyword evidence="7 12" id="KW-0472">Membrane</keyword>
<dbReference type="InterPro" id="IPR013783">
    <property type="entry name" value="Ig-like_fold"/>
</dbReference>
<feature type="compositionally biased region" description="Low complexity" evidence="11">
    <location>
        <begin position="362"/>
        <end position="377"/>
    </location>
</feature>
<evidence type="ECO:0000313" key="15">
    <source>
        <dbReference type="Proteomes" id="UP000007648"/>
    </source>
</evidence>
<feature type="domain" description="Ig-like" evidence="13">
    <location>
        <begin position="146"/>
        <end position="217"/>
    </location>
</feature>
<dbReference type="Ensembl" id="ENSSHAT00000041120.1">
    <property type="protein sequence ID" value="ENSSHAP00000031413.1"/>
    <property type="gene ID" value="ENSSHAG00000009391.2"/>
</dbReference>
<evidence type="ECO:0000259" key="13">
    <source>
        <dbReference type="PROSITE" id="PS50835"/>
    </source>
</evidence>
<keyword evidence="2" id="KW-1003">Cell membrane</keyword>
<dbReference type="PANTHER" id="PTHR11738:SF179">
    <property type="entry name" value="LEUKOCYTE IMMUNOGLOBULIN-LIKE RECEPTOR SUBFAMILY A MEMBER 5"/>
    <property type="match status" value="1"/>
</dbReference>
<comment type="subcellular location">
    <subcellularLocation>
        <location evidence="1">Cell membrane</location>
        <topology evidence="1">Single-pass membrane protein</topology>
    </subcellularLocation>
</comment>
<evidence type="ECO:0000256" key="8">
    <source>
        <dbReference type="ARBA" id="ARBA00023157"/>
    </source>
</evidence>
<keyword evidence="3 12" id="KW-0812">Transmembrane</keyword>
<evidence type="ECO:0000256" key="6">
    <source>
        <dbReference type="ARBA" id="ARBA00022989"/>
    </source>
</evidence>
<dbReference type="AlphaFoldDB" id="A0A7N4P170"/>
<gene>
    <name evidence="14" type="primary">LOC105750110</name>
</gene>
<dbReference type="Gene3D" id="2.60.40.10">
    <property type="entry name" value="Immunoglobulins"/>
    <property type="match status" value="2"/>
</dbReference>
<keyword evidence="15" id="KW-1185">Reference proteome</keyword>
<dbReference type="InterPro" id="IPR007110">
    <property type="entry name" value="Ig-like_dom"/>
</dbReference>
<keyword evidence="5" id="KW-0677">Repeat</keyword>
<dbReference type="Pfam" id="PF13895">
    <property type="entry name" value="Ig_2"/>
    <property type="match status" value="2"/>
</dbReference>
<evidence type="ECO:0000256" key="7">
    <source>
        <dbReference type="ARBA" id="ARBA00023136"/>
    </source>
</evidence>
<evidence type="ECO:0000256" key="12">
    <source>
        <dbReference type="SAM" id="Phobius"/>
    </source>
</evidence>
<evidence type="ECO:0000256" key="5">
    <source>
        <dbReference type="ARBA" id="ARBA00022737"/>
    </source>
</evidence>
<reference evidence="14" key="3">
    <citation type="submission" date="2025-09" db="UniProtKB">
        <authorList>
            <consortium name="Ensembl"/>
        </authorList>
    </citation>
    <scope>IDENTIFICATION</scope>
</reference>
<dbReference type="InterPro" id="IPR050412">
    <property type="entry name" value="Ig-like_Receptors_ImmuneReg"/>
</dbReference>
<sequence length="377" mass="39809">MNVGKATLTPSCAREAPLRALHSPSGTMAPTLAALLGFGLSLCWETWAQQEELPKPSLRAEPSSVVPQGQPVILWCKGSPGAGVHRLRKTGSNSFVEAFPAGQEAWFIIYNIAASSAGSYQCLYQSLSGWSEPSEPLELTVTGLFPPPSLSAWPSSKVAPGQAVTLQCHSQLSHDRSALYKVGEQVTQAPAQPHARASQANFSIPAVNSTHGGTYRCYSFWSLSPHEWSFPSDALELRVTASAPASSALTATILLGLSALLILLFLLLLLCCRRHRARIGEFLGPGAAGRGPEPRGRLTLTLPTGNGSRGAEAEKTPKRRCCGGRQPDTGRTGGHSRAPRGGPSASDVRPAEAQGRAPGPSRLGPRPALPVRRPALS</sequence>
<evidence type="ECO:0000256" key="2">
    <source>
        <dbReference type="ARBA" id="ARBA00022475"/>
    </source>
</evidence>
<dbReference type="SMART" id="SM00409">
    <property type="entry name" value="IG"/>
    <property type="match status" value="2"/>
</dbReference>
<keyword evidence="9" id="KW-0325">Glycoprotein</keyword>
<dbReference type="PANTHER" id="PTHR11738">
    <property type="entry name" value="MHC CLASS I NK CELL RECEPTOR"/>
    <property type="match status" value="1"/>
</dbReference>
<feature type="region of interest" description="Disordered" evidence="11">
    <location>
        <begin position="282"/>
        <end position="377"/>
    </location>
</feature>
<dbReference type="GeneTree" id="ENSGT01100000263478"/>
<keyword evidence="10" id="KW-0393">Immunoglobulin domain</keyword>
<accession>A0A7N4P170</accession>
<evidence type="ECO:0000313" key="14">
    <source>
        <dbReference type="Ensembl" id="ENSSHAP00000031413.1"/>
    </source>
</evidence>
<dbReference type="GO" id="GO:0002764">
    <property type="term" value="P:immune response-regulating signaling pathway"/>
    <property type="evidence" value="ECO:0007669"/>
    <property type="project" value="TreeGrafter"/>
</dbReference>
<feature type="transmembrane region" description="Helical" evidence="12">
    <location>
        <begin position="248"/>
        <end position="270"/>
    </location>
</feature>
<reference evidence="14 15" key="1">
    <citation type="journal article" date="2011" name="Proc. Natl. Acad. Sci. U.S.A.">
        <title>Genetic diversity and population structure of the endangered marsupial Sarcophilus harrisii (Tasmanian devil).</title>
        <authorList>
            <person name="Miller W."/>
            <person name="Hayes V.M."/>
            <person name="Ratan A."/>
            <person name="Petersen D.C."/>
            <person name="Wittekindt N.E."/>
            <person name="Miller J."/>
            <person name="Walenz B."/>
            <person name="Knight J."/>
            <person name="Qi J."/>
            <person name="Zhao F."/>
            <person name="Wang Q."/>
            <person name="Bedoya-Reina O.C."/>
            <person name="Katiyar N."/>
            <person name="Tomsho L.P."/>
            <person name="Kasson L.M."/>
            <person name="Hardie R.A."/>
            <person name="Woodbridge P."/>
            <person name="Tindall E.A."/>
            <person name="Bertelsen M.F."/>
            <person name="Dixon D."/>
            <person name="Pyecroft S."/>
            <person name="Helgen K.M."/>
            <person name="Lesk A.M."/>
            <person name="Pringle T.H."/>
            <person name="Patterson N."/>
            <person name="Zhang Y."/>
            <person name="Kreiss A."/>
            <person name="Woods G.M."/>
            <person name="Jones M.E."/>
            <person name="Schuster S.C."/>
        </authorList>
    </citation>
    <scope>NUCLEOTIDE SEQUENCE [LARGE SCALE GENOMIC DNA]</scope>
</reference>
<dbReference type="InterPro" id="IPR003599">
    <property type="entry name" value="Ig_sub"/>
</dbReference>
<evidence type="ECO:0000256" key="11">
    <source>
        <dbReference type="SAM" id="MobiDB-lite"/>
    </source>
</evidence>
<dbReference type="InterPro" id="IPR036179">
    <property type="entry name" value="Ig-like_dom_sf"/>
</dbReference>
<evidence type="ECO:0000256" key="9">
    <source>
        <dbReference type="ARBA" id="ARBA00023180"/>
    </source>
</evidence>
<evidence type="ECO:0000256" key="3">
    <source>
        <dbReference type="ARBA" id="ARBA00022692"/>
    </source>
</evidence>
<protein>
    <recommendedName>
        <fullName evidence="13">Ig-like domain-containing protein</fullName>
    </recommendedName>
</protein>
<evidence type="ECO:0000256" key="1">
    <source>
        <dbReference type="ARBA" id="ARBA00004162"/>
    </source>
</evidence>